<dbReference type="Gene3D" id="3.30.450.40">
    <property type="match status" value="1"/>
</dbReference>
<gene>
    <name evidence="5" type="ORF">GE300_14385</name>
</gene>
<evidence type="ECO:0000259" key="1">
    <source>
        <dbReference type="PROSITE" id="PS50112"/>
    </source>
</evidence>
<evidence type="ECO:0000313" key="5">
    <source>
        <dbReference type="EMBL" id="MSU90788.1"/>
    </source>
</evidence>
<keyword evidence="6" id="KW-1185">Reference proteome</keyword>
<dbReference type="PROSITE" id="PS50113">
    <property type="entry name" value="PAC"/>
    <property type="match status" value="1"/>
</dbReference>
<dbReference type="PANTHER" id="PTHR44757:SF2">
    <property type="entry name" value="BIOFILM ARCHITECTURE MAINTENANCE PROTEIN MBAA"/>
    <property type="match status" value="1"/>
</dbReference>
<dbReference type="PROSITE" id="PS50883">
    <property type="entry name" value="EAL"/>
    <property type="match status" value="1"/>
</dbReference>
<dbReference type="SMART" id="SM00052">
    <property type="entry name" value="EAL"/>
    <property type="match status" value="1"/>
</dbReference>
<dbReference type="InterPro" id="IPR000014">
    <property type="entry name" value="PAS"/>
</dbReference>
<dbReference type="SMART" id="SM00267">
    <property type="entry name" value="GGDEF"/>
    <property type="match status" value="1"/>
</dbReference>
<dbReference type="EMBL" id="WIND01000012">
    <property type="protein sequence ID" value="MSU90788.1"/>
    <property type="molecule type" value="Genomic_DNA"/>
</dbReference>
<dbReference type="Gene3D" id="3.30.450.20">
    <property type="entry name" value="PAS domain"/>
    <property type="match status" value="2"/>
</dbReference>
<reference evidence="5 6" key="1">
    <citation type="submission" date="2019-10" db="EMBL/GenBank/DDBJ databases">
        <title>Cognatihalovulum marinum gen. nov. sp. nov., a new member of the family Rhodobacteraceae isolated from deep seawater of the Northwest Indian Ocean.</title>
        <authorList>
            <person name="Ruan C."/>
            <person name="Wang J."/>
            <person name="Zheng X."/>
            <person name="Song L."/>
            <person name="Zhu Y."/>
            <person name="Huang Y."/>
            <person name="Lu Z."/>
            <person name="Du W."/>
            <person name="Huang L."/>
            <person name="Dai X."/>
        </authorList>
    </citation>
    <scope>NUCLEOTIDE SEQUENCE [LARGE SCALE GENOMIC DNA]</scope>
    <source>
        <strain evidence="5 6">2CG4</strain>
    </source>
</reference>
<dbReference type="SUPFAM" id="SSF141868">
    <property type="entry name" value="EAL domain-like"/>
    <property type="match status" value="1"/>
</dbReference>
<dbReference type="InterPro" id="IPR000700">
    <property type="entry name" value="PAS-assoc_C"/>
</dbReference>
<dbReference type="InterPro" id="IPR035919">
    <property type="entry name" value="EAL_sf"/>
</dbReference>
<dbReference type="InterPro" id="IPR035965">
    <property type="entry name" value="PAS-like_dom_sf"/>
</dbReference>
<dbReference type="Pfam" id="PF00563">
    <property type="entry name" value="EAL"/>
    <property type="match status" value="1"/>
</dbReference>
<dbReference type="InterPro" id="IPR001633">
    <property type="entry name" value="EAL_dom"/>
</dbReference>
<dbReference type="Pfam" id="PF00990">
    <property type="entry name" value="GGDEF"/>
    <property type="match status" value="1"/>
</dbReference>
<dbReference type="InterPro" id="IPR013655">
    <property type="entry name" value="PAS_fold_3"/>
</dbReference>
<dbReference type="PROSITE" id="PS50112">
    <property type="entry name" value="PAS"/>
    <property type="match status" value="1"/>
</dbReference>
<dbReference type="InterPro" id="IPR043128">
    <property type="entry name" value="Rev_trsase/Diguanyl_cyclase"/>
</dbReference>
<proteinExistence type="predicted"/>
<evidence type="ECO:0000259" key="2">
    <source>
        <dbReference type="PROSITE" id="PS50113"/>
    </source>
</evidence>
<dbReference type="InterPro" id="IPR029787">
    <property type="entry name" value="Nucleotide_cyclase"/>
</dbReference>
<organism evidence="5 6">
    <name type="scientific">Halovulum marinum</name>
    <dbReference type="NCBI Taxonomy" id="2662447"/>
    <lineage>
        <taxon>Bacteria</taxon>
        <taxon>Pseudomonadati</taxon>
        <taxon>Pseudomonadota</taxon>
        <taxon>Alphaproteobacteria</taxon>
        <taxon>Rhodobacterales</taxon>
        <taxon>Paracoccaceae</taxon>
        <taxon>Halovulum</taxon>
    </lineage>
</organism>
<dbReference type="CDD" id="cd01949">
    <property type="entry name" value="GGDEF"/>
    <property type="match status" value="1"/>
</dbReference>
<dbReference type="SUPFAM" id="SSF55781">
    <property type="entry name" value="GAF domain-like"/>
    <property type="match status" value="1"/>
</dbReference>
<dbReference type="Gene3D" id="3.20.20.450">
    <property type="entry name" value="EAL domain"/>
    <property type="match status" value="1"/>
</dbReference>
<dbReference type="PANTHER" id="PTHR44757">
    <property type="entry name" value="DIGUANYLATE CYCLASE DGCP"/>
    <property type="match status" value="1"/>
</dbReference>
<dbReference type="AlphaFoldDB" id="A0A6L5Z2M6"/>
<dbReference type="SUPFAM" id="SSF55785">
    <property type="entry name" value="PYP-like sensor domain (PAS domain)"/>
    <property type="match status" value="2"/>
</dbReference>
<dbReference type="Pfam" id="PF12860">
    <property type="entry name" value="PAS_7"/>
    <property type="match status" value="1"/>
</dbReference>
<dbReference type="InterPro" id="IPR029016">
    <property type="entry name" value="GAF-like_dom_sf"/>
</dbReference>
<dbReference type="InterPro" id="IPR000160">
    <property type="entry name" value="GGDEF_dom"/>
</dbReference>
<dbReference type="NCBIfam" id="TIGR00254">
    <property type="entry name" value="GGDEF"/>
    <property type="match status" value="1"/>
</dbReference>
<comment type="caution">
    <text evidence="5">The sequence shown here is derived from an EMBL/GenBank/DDBJ whole genome shotgun (WGS) entry which is preliminary data.</text>
</comment>
<dbReference type="PROSITE" id="PS50887">
    <property type="entry name" value="GGDEF"/>
    <property type="match status" value="1"/>
</dbReference>
<dbReference type="Pfam" id="PF08447">
    <property type="entry name" value="PAS_3"/>
    <property type="match status" value="1"/>
</dbReference>
<feature type="domain" description="EAL" evidence="3">
    <location>
        <begin position="626"/>
        <end position="876"/>
    </location>
</feature>
<evidence type="ECO:0000259" key="3">
    <source>
        <dbReference type="PROSITE" id="PS50883"/>
    </source>
</evidence>
<feature type="domain" description="GGDEF" evidence="4">
    <location>
        <begin position="482"/>
        <end position="617"/>
    </location>
</feature>
<dbReference type="InterPro" id="IPR052155">
    <property type="entry name" value="Biofilm_reg_signaling"/>
</dbReference>
<dbReference type="CDD" id="cd01948">
    <property type="entry name" value="EAL"/>
    <property type="match status" value="1"/>
</dbReference>
<feature type="domain" description="PAC" evidence="2">
    <location>
        <begin position="266"/>
        <end position="317"/>
    </location>
</feature>
<dbReference type="Proteomes" id="UP000474957">
    <property type="component" value="Unassembled WGS sequence"/>
</dbReference>
<dbReference type="Gene3D" id="3.30.70.270">
    <property type="match status" value="1"/>
</dbReference>
<evidence type="ECO:0000313" key="6">
    <source>
        <dbReference type="Proteomes" id="UP000474957"/>
    </source>
</evidence>
<evidence type="ECO:0000259" key="4">
    <source>
        <dbReference type="PROSITE" id="PS50887"/>
    </source>
</evidence>
<sequence length="879" mass="96602">MRGTPRRCSMHYPVPENESARLASLLDLGLQDATGSPEFDAIANLAADVLECPMALISLIGESEQWFKARFGLDADVSPRELAFCNYTILDRQPLIVSDARKDARFRNNPLVVGEPNLVFYAGAPISIDGTHNLGTLCVLDTRPRRMSDLQMKRLRSLARAAEGLIAAYSSRRQAERARLSEQTKGQELTRVASLLDQITKLSGVGGWELELAPQKLTWTDETKRIHEVPPDFEPQLDGAIDFYAPEAQPLITRAMNDALHGGASWDLELPMVTAKGRQIWVRAAGGPTYKDGVMVSLIGAFQDISERKRTEARIRDSETAAHARTEELRTVLDNMEEGVSVFDADANLTIWNRKYIEIFGKPAGEVYQGVPFRRLLEREMDRGDFTGDIDKHLRELSDRLDRQVSVVCQLRTNSSRIINSTHAPLPGGGWVGTHSDVTDRVLEAERTEHASRHDALTGLPNRLAFNARMDAIRAENHASDRSLVLMLVDLDRFKEANDTFGHLVGDALLKGTADRLRACVRKGDLVARLGGDEFAIVIECDRRQALALAERIAGTVSQEMRRPFAIDGNRPAIGASIGFCVVPADDFEVDEIMTRADGALYKVKADGRGGYQVYDEALTEQASALRRQRTAVDAAVRLQNLELEFQPIYDLRSRRLCGAEALVRPAQRGVAGLCASELLRIAEETGTIDEIGSWILEESLREAAGWNADLSVSVDVSPRQLGTGRLHDRIRDLLEHLQFPAARLELEIPEGAFLSGDAGALGELHDIRALGARIVLDDFGSANASLACLRHFPFDKIKIDRSFVGLSATESHARAMIGALVTLATDLGMQTTAAGIATADCLRDIAALGCTFGQGRHLSRPLSARAFRKSSLPLRDVA</sequence>
<accession>A0A6L5Z2M6</accession>
<name>A0A6L5Z2M6_9RHOB</name>
<dbReference type="SUPFAM" id="SSF55073">
    <property type="entry name" value="Nucleotide cyclase"/>
    <property type="match status" value="1"/>
</dbReference>
<protein>
    <submittedName>
        <fullName evidence="5">EAL domain-containing protein</fullName>
    </submittedName>
</protein>
<feature type="domain" description="PAS" evidence="1">
    <location>
        <begin position="325"/>
        <end position="367"/>
    </location>
</feature>